<keyword evidence="3" id="KW-1185">Reference proteome</keyword>
<organism evidence="2 3">
    <name type="scientific">Turicibacter bilis</name>
    <dbReference type="NCBI Taxonomy" id="2735723"/>
    <lineage>
        <taxon>Bacteria</taxon>
        <taxon>Bacillati</taxon>
        <taxon>Bacillota</taxon>
        <taxon>Erysipelotrichia</taxon>
        <taxon>Erysipelotrichales</taxon>
        <taxon>Turicibacteraceae</taxon>
        <taxon>Turicibacter</taxon>
    </lineage>
</organism>
<reference evidence="2 3" key="1">
    <citation type="submission" date="2021-03" db="EMBL/GenBank/DDBJ databases">
        <title>Comparative Genomics and Metabolomics in the genus Turicibacter.</title>
        <authorList>
            <person name="Maki J."/>
            <person name="Looft T."/>
        </authorList>
    </citation>
    <scope>NUCLEOTIDE SEQUENCE [LARGE SCALE GENOMIC DNA]</scope>
    <source>
        <strain evidence="2 3">MMM721</strain>
    </source>
</reference>
<evidence type="ECO:0000259" key="1">
    <source>
        <dbReference type="Pfam" id="PF00535"/>
    </source>
</evidence>
<dbReference type="PANTHER" id="PTHR22916">
    <property type="entry name" value="GLYCOSYLTRANSFERASE"/>
    <property type="match status" value="1"/>
</dbReference>
<evidence type="ECO:0000313" key="3">
    <source>
        <dbReference type="Proteomes" id="UP001058016"/>
    </source>
</evidence>
<name>A0ABY5JKA5_9FIRM</name>
<proteinExistence type="predicted"/>
<dbReference type="CDD" id="cd00761">
    <property type="entry name" value="Glyco_tranf_GTA_type"/>
    <property type="match status" value="1"/>
</dbReference>
<dbReference type="InterPro" id="IPR001173">
    <property type="entry name" value="Glyco_trans_2-like"/>
</dbReference>
<dbReference type="RefSeq" id="WP_212725995.1">
    <property type="nucleotide sequence ID" value="NZ_CP071249.1"/>
</dbReference>
<protein>
    <submittedName>
        <fullName evidence="2">Glycosyltransferase family 2 protein</fullName>
    </submittedName>
</protein>
<gene>
    <name evidence="2" type="ORF">J0J69_06355</name>
</gene>
<sequence length="292" mass="34212">MKVTILTPTYNRAHTLNKCFESLCNQNCKEFIWLIIDDGSTDNTKEVVNKFLDITPFDIIYKYKENGGKHTALNTGIEMIKTELTFIVDSDDRLTPDAVEIINTTWNMIKDKNLCGINFLRGYSEDTVIGDKFPDSDVVDNGIKIQFNYNVKGDKAEVWRTDLLKTFPFPVYGDERFLGENIVWWKIALEYDMYYINKIIYITEYLDGGLSKSGRRLRINSPIGGMENSKVGMNKKFPLKERIKRTWLYIAYGFFANKSILEILKNEYFKITFINLPFGFALYKYWKFKYKD</sequence>
<dbReference type="Proteomes" id="UP001058016">
    <property type="component" value="Chromosome"/>
</dbReference>
<evidence type="ECO:0000313" key="2">
    <source>
        <dbReference type="EMBL" id="UUF07107.1"/>
    </source>
</evidence>
<dbReference type="EMBL" id="CP071249">
    <property type="protein sequence ID" value="UUF07107.1"/>
    <property type="molecule type" value="Genomic_DNA"/>
</dbReference>
<feature type="domain" description="Glycosyltransferase 2-like" evidence="1">
    <location>
        <begin position="4"/>
        <end position="102"/>
    </location>
</feature>
<dbReference type="Gene3D" id="3.90.550.10">
    <property type="entry name" value="Spore Coat Polysaccharide Biosynthesis Protein SpsA, Chain A"/>
    <property type="match status" value="1"/>
</dbReference>
<dbReference type="Pfam" id="PF00535">
    <property type="entry name" value="Glycos_transf_2"/>
    <property type="match status" value="1"/>
</dbReference>
<accession>A0ABY5JKA5</accession>
<dbReference type="SUPFAM" id="SSF53448">
    <property type="entry name" value="Nucleotide-diphospho-sugar transferases"/>
    <property type="match status" value="1"/>
</dbReference>
<dbReference type="InterPro" id="IPR029044">
    <property type="entry name" value="Nucleotide-diphossugar_trans"/>
</dbReference>